<dbReference type="GO" id="GO:2001244">
    <property type="term" value="P:positive regulation of intrinsic apoptotic signaling pathway"/>
    <property type="evidence" value="ECO:0007669"/>
    <property type="project" value="TreeGrafter"/>
</dbReference>
<dbReference type="InterPro" id="IPR029021">
    <property type="entry name" value="Prot-tyrosine_phosphatase-like"/>
</dbReference>
<dbReference type="GO" id="GO:0001691">
    <property type="term" value="F:pseudophosphatase activity"/>
    <property type="evidence" value="ECO:0007669"/>
    <property type="project" value="TreeGrafter"/>
</dbReference>
<dbReference type="OrthoDB" id="10252009at2759"/>
<dbReference type="InterPro" id="IPR053272">
    <property type="entry name" value="STY_interacting-like"/>
</dbReference>
<evidence type="ECO:0000313" key="3">
    <source>
        <dbReference type="Proteomes" id="UP000694397"/>
    </source>
</evidence>
<reference evidence="2" key="3">
    <citation type="submission" date="2025-09" db="UniProtKB">
        <authorList>
            <consortium name="Ensembl"/>
        </authorList>
    </citation>
    <scope>IDENTIFICATION</scope>
</reference>
<evidence type="ECO:0000259" key="1">
    <source>
        <dbReference type="SMART" id="SM00195"/>
    </source>
</evidence>
<dbReference type="Gene3D" id="3.90.190.10">
    <property type="entry name" value="Protein tyrosine phosphatase superfamily"/>
    <property type="match status" value="1"/>
</dbReference>
<reference evidence="2" key="2">
    <citation type="submission" date="2025-08" db="UniProtKB">
        <authorList>
            <consortium name="Ensembl"/>
        </authorList>
    </citation>
    <scope>IDENTIFICATION</scope>
</reference>
<dbReference type="AlphaFoldDB" id="A0A8C9WIM3"/>
<keyword evidence="3" id="KW-1185">Reference proteome</keyword>
<protein>
    <submittedName>
        <fullName evidence="2">Serine/threonine/tyrosine interacting-like 1</fullName>
    </submittedName>
</protein>
<reference evidence="2 3" key="1">
    <citation type="submission" date="2019-04" db="EMBL/GenBank/DDBJ databases">
        <authorList>
            <consortium name="Wellcome Sanger Institute Data Sharing"/>
        </authorList>
    </citation>
    <scope>NUCLEOTIDE SEQUENCE [LARGE SCALE GENOMIC DNA]</scope>
</reference>
<dbReference type="PANTHER" id="PTHR46659">
    <property type="entry name" value="SERINE/THREONINE/TYROSINE-INTERACTING-LIKE PROTEIN 1"/>
    <property type="match status" value="1"/>
</dbReference>
<feature type="domain" description="Tyrosine-protein phosphatase" evidence="1">
    <location>
        <begin position="143"/>
        <end position="289"/>
    </location>
</feature>
<gene>
    <name evidence="2" type="primary">styxl1</name>
</gene>
<dbReference type="GO" id="GO:0005739">
    <property type="term" value="C:mitochondrion"/>
    <property type="evidence" value="ECO:0007669"/>
    <property type="project" value="TreeGrafter"/>
</dbReference>
<dbReference type="SMART" id="SM00195">
    <property type="entry name" value="DSPc"/>
    <property type="match status" value="1"/>
</dbReference>
<organism evidence="2 3">
    <name type="scientific">Scleropages formosus</name>
    <name type="common">Asian bonytongue</name>
    <name type="synonym">Osteoglossum formosum</name>
    <dbReference type="NCBI Taxonomy" id="113540"/>
    <lineage>
        <taxon>Eukaryota</taxon>
        <taxon>Metazoa</taxon>
        <taxon>Chordata</taxon>
        <taxon>Craniata</taxon>
        <taxon>Vertebrata</taxon>
        <taxon>Euteleostomi</taxon>
        <taxon>Actinopterygii</taxon>
        <taxon>Neopterygii</taxon>
        <taxon>Teleostei</taxon>
        <taxon>Osteoglossocephala</taxon>
        <taxon>Osteoglossomorpha</taxon>
        <taxon>Osteoglossiformes</taxon>
        <taxon>Osteoglossidae</taxon>
        <taxon>Scleropages</taxon>
    </lineage>
</organism>
<dbReference type="Ensembl" id="ENSSFOT00015055337.1">
    <property type="protein sequence ID" value="ENSSFOP00015074387.1"/>
    <property type="gene ID" value="ENSSFOG00015004148.2"/>
</dbReference>
<dbReference type="Pfam" id="PF00782">
    <property type="entry name" value="DSPc"/>
    <property type="match status" value="1"/>
</dbReference>
<evidence type="ECO:0000313" key="2">
    <source>
        <dbReference type="Ensembl" id="ENSSFOP00015074387.1"/>
    </source>
</evidence>
<dbReference type="GO" id="GO:0019903">
    <property type="term" value="F:protein phosphatase binding"/>
    <property type="evidence" value="ECO:0007669"/>
    <property type="project" value="TreeGrafter"/>
</dbReference>
<dbReference type="Proteomes" id="UP000694397">
    <property type="component" value="Chromosome 25"/>
</dbReference>
<accession>A0A8C9WIM3</accession>
<sequence length="303" mass="35007">MSQIILCDATELYNILNQYFRVSRLVEFNYLCLIGKGEIRECSYFVMPAGVEIESMRYCVVYDSNTSSLQAMFLRWKCIHSLFHYGYVTLGPATDCTGILAKSSRYPVQILKGGYERFSALYPFFRTQKILYTLKELESMKPYPVEILPGQLYMGDYRQATSPQIHKDLKLQAVVNVSEKTNHFGICEYLDLLSIPNCNYRFCYDSVVIIFRILSCETFHVSGSHFSAGSAILIFSSDGISRCSTVSIAFLQYHLKFTLQEAWEHMLKCKSNMRPKRGFVQQLSDWEVHTLGERKTFIAEPHY</sequence>
<proteinExistence type="predicted"/>
<name>A0A8C9WIM3_SCLFO</name>
<dbReference type="GeneTree" id="ENSGT00940000164883"/>
<dbReference type="GO" id="GO:0004864">
    <property type="term" value="F:protein phosphatase inhibitor activity"/>
    <property type="evidence" value="ECO:0007669"/>
    <property type="project" value="TreeGrafter"/>
</dbReference>
<dbReference type="SUPFAM" id="SSF52799">
    <property type="entry name" value="(Phosphotyrosine protein) phosphatases II"/>
    <property type="match status" value="1"/>
</dbReference>
<dbReference type="PANTHER" id="PTHR46659:SF1">
    <property type="entry name" value="SERINE_THREONINE_TYROSINE-INTERACTING-LIKE PROTEIN 1"/>
    <property type="match status" value="1"/>
</dbReference>
<dbReference type="InterPro" id="IPR020422">
    <property type="entry name" value="TYR_PHOSPHATASE_DUAL_dom"/>
</dbReference>
<dbReference type="InterPro" id="IPR000340">
    <property type="entry name" value="Dual-sp_phosphatase_cat-dom"/>
</dbReference>
<dbReference type="GO" id="GO:0062030">
    <property type="term" value="P:negative regulation of stress granule assembly"/>
    <property type="evidence" value="ECO:0007669"/>
    <property type="project" value="TreeGrafter"/>
</dbReference>